<evidence type="ECO:0000313" key="2">
    <source>
        <dbReference type="Proteomes" id="UP000828390"/>
    </source>
</evidence>
<sequence>MESLKKATYTDILCAMVSQIRRRTTETLSAPVPLYSPKSKSQLSRTSAFNVMTAGSGQSGDFCFFAVSSAISAS</sequence>
<reference evidence="1" key="1">
    <citation type="journal article" date="2019" name="bioRxiv">
        <title>The Genome of the Zebra Mussel, Dreissena polymorpha: A Resource for Invasive Species Research.</title>
        <authorList>
            <person name="McCartney M.A."/>
            <person name="Auch B."/>
            <person name="Kono T."/>
            <person name="Mallez S."/>
            <person name="Zhang Y."/>
            <person name="Obille A."/>
            <person name="Becker A."/>
            <person name="Abrahante J.E."/>
            <person name="Garbe J."/>
            <person name="Badalamenti J.P."/>
            <person name="Herman A."/>
            <person name="Mangelson H."/>
            <person name="Liachko I."/>
            <person name="Sullivan S."/>
            <person name="Sone E.D."/>
            <person name="Koren S."/>
            <person name="Silverstein K.A.T."/>
            <person name="Beckman K.B."/>
            <person name="Gohl D.M."/>
        </authorList>
    </citation>
    <scope>NUCLEOTIDE SEQUENCE</scope>
    <source>
        <strain evidence="1">Duluth1</strain>
        <tissue evidence="1">Whole animal</tissue>
    </source>
</reference>
<proteinExistence type="predicted"/>
<organism evidence="1 2">
    <name type="scientific">Dreissena polymorpha</name>
    <name type="common">Zebra mussel</name>
    <name type="synonym">Mytilus polymorpha</name>
    <dbReference type="NCBI Taxonomy" id="45954"/>
    <lineage>
        <taxon>Eukaryota</taxon>
        <taxon>Metazoa</taxon>
        <taxon>Spiralia</taxon>
        <taxon>Lophotrochozoa</taxon>
        <taxon>Mollusca</taxon>
        <taxon>Bivalvia</taxon>
        <taxon>Autobranchia</taxon>
        <taxon>Heteroconchia</taxon>
        <taxon>Euheterodonta</taxon>
        <taxon>Imparidentia</taxon>
        <taxon>Neoheterodontei</taxon>
        <taxon>Myida</taxon>
        <taxon>Dreissenoidea</taxon>
        <taxon>Dreissenidae</taxon>
        <taxon>Dreissena</taxon>
    </lineage>
</organism>
<comment type="caution">
    <text evidence="1">The sequence shown here is derived from an EMBL/GenBank/DDBJ whole genome shotgun (WGS) entry which is preliminary data.</text>
</comment>
<dbReference type="Proteomes" id="UP000828390">
    <property type="component" value="Unassembled WGS sequence"/>
</dbReference>
<dbReference type="EMBL" id="JAIWYP010000011">
    <property type="protein sequence ID" value="KAH3736752.1"/>
    <property type="molecule type" value="Genomic_DNA"/>
</dbReference>
<accession>A0A9D4D255</accession>
<name>A0A9D4D255_DREPO</name>
<gene>
    <name evidence="1" type="ORF">DPMN_043325</name>
</gene>
<protein>
    <submittedName>
        <fullName evidence="1">Uncharacterized protein</fullName>
    </submittedName>
</protein>
<reference evidence="1" key="2">
    <citation type="submission" date="2020-11" db="EMBL/GenBank/DDBJ databases">
        <authorList>
            <person name="McCartney M.A."/>
            <person name="Auch B."/>
            <person name="Kono T."/>
            <person name="Mallez S."/>
            <person name="Becker A."/>
            <person name="Gohl D.M."/>
            <person name="Silverstein K.A.T."/>
            <person name="Koren S."/>
            <person name="Bechman K.B."/>
            <person name="Herman A."/>
            <person name="Abrahante J.E."/>
            <person name="Garbe J."/>
        </authorList>
    </citation>
    <scope>NUCLEOTIDE SEQUENCE</scope>
    <source>
        <strain evidence="1">Duluth1</strain>
        <tissue evidence="1">Whole animal</tissue>
    </source>
</reference>
<keyword evidence="2" id="KW-1185">Reference proteome</keyword>
<dbReference type="AlphaFoldDB" id="A0A9D4D255"/>
<evidence type="ECO:0000313" key="1">
    <source>
        <dbReference type="EMBL" id="KAH3736752.1"/>
    </source>
</evidence>